<feature type="region of interest" description="Disordered" evidence="1">
    <location>
        <begin position="111"/>
        <end position="177"/>
    </location>
</feature>
<keyword evidence="4" id="KW-1185">Reference proteome</keyword>
<gene>
    <name evidence="3" type="ORF">ACFQV2_05860</name>
</gene>
<evidence type="ECO:0000256" key="1">
    <source>
        <dbReference type="SAM" id="MobiDB-lite"/>
    </source>
</evidence>
<dbReference type="Proteomes" id="UP001596512">
    <property type="component" value="Unassembled WGS sequence"/>
</dbReference>
<reference evidence="4" key="1">
    <citation type="journal article" date="2019" name="Int. J. Syst. Evol. Microbiol.">
        <title>The Global Catalogue of Microorganisms (GCM) 10K type strain sequencing project: providing services to taxonomists for standard genome sequencing and annotation.</title>
        <authorList>
            <consortium name="The Broad Institute Genomics Platform"/>
            <consortium name="The Broad Institute Genome Sequencing Center for Infectious Disease"/>
            <person name="Wu L."/>
            <person name="Ma J."/>
        </authorList>
    </citation>
    <scope>NUCLEOTIDE SEQUENCE [LARGE SCALE GENOMIC DNA]</scope>
    <source>
        <strain evidence="4">JCM 17695</strain>
    </source>
</reference>
<feature type="transmembrane region" description="Helical" evidence="2">
    <location>
        <begin position="12"/>
        <end position="31"/>
    </location>
</feature>
<keyword evidence="2" id="KW-0812">Transmembrane</keyword>
<protein>
    <submittedName>
        <fullName evidence="3">Uncharacterized protein</fullName>
    </submittedName>
</protein>
<name>A0ABW2TKV5_9PSEU</name>
<dbReference type="EMBL" id="JBHTEY010000004">
    <property type="protein sequence ID" value="MFC7613203.1"/>
    <property type="molecule type" value="Genomic_DNA"/>
</dbReference>
<feature type="compositionally biased region" description="Pro residues" evidence="1">
    <location>
        <begin position="118"/>
        <end position="133"/>
    </location>
</feature>
<sequence>MFANADRALSGLVFSALLSALTLGYALWLILSRLVLLRRPTTPLAVRRVRVQRGLLTRSYLETESTPRRWIPVHFDPALLTLPTPTTVEAHGNPRKHRLVAVRTGDTVLYPSGRVRPTEPPAAAPTTPPPPTPWNGHRACPANSAWTPPRPSRPPWSACSGPPSTAAASRAGSARPR</sequence>
<evidence type="ECO:0000313" key="3">
    <source>
        <dbReference type="EMBL" id="MFC7613203.1"/>
    </source>
</evidence>
<proteinExistence type="predicted"/>
<comment type="caution">
    <text evidence="3">The sequence shown here is derived from an EMBL/GenBank/DDBJ whole genome shotgun (WGS) entry which is preliminary data.</text>
</comment>
<evidence type="ECO:0000256" key="2">
    <source>
        <dbReference type="SAM" id="Phobius"/>
    </source>
</evidence>
<keyword evidence="2" id="KW-1133">Transmembrane helix</keyword>
<keyword evidence="2" id="KW-0472">Membrane</keyword>
<feature type="compositionally biased region" description="Low complexity" evidence="1">
    <location>
        <begin position="155"/>
        <end position="177"/>
    </location>
</feature>
<accession>A0ABW2TKV5</accession>
<evidence type="ECO:0000313" key="4">
    <source>
        <dbReference type="Proteomes" id="UP001596512"/>
    </source>
</evidence>
<organism evidence="3 4">
    <name type="scientific">Actinokineospora soli</name>
    <dbReference type="NCBI Taxonomy" id="1048753"/>
    <lineage>
        <taxon>Bacteria</taxon>
        <taxon>Bacillati</taxon>
        <taxon>Actinomycetota</taxon>
        <taxon>Actinomycetes</taxon>
        <taxon>Pseudonocardiales</taxon>
        <taxon>Pseudonocardiaceae</taxon>
        <taxon>Actinokineospora</taxon>
    </lineage>
</organism>